<dbReference type="GO" id="GO:0016787">
    <property type="term" value="F:hydrolase activity"/>
    <property type="evidence" value="ECO:0007669"/>
    <property type="project" value="UniProtKB-KW"/>
</dbReference>
<dbReference type="GO" id="GO:0005737">
    <property type="term" value="C:cytoplasm"/>
    <property type="evidence" value="ECO:0007669"/>
    <property type="project" value="TreeGrafter"/>
</dbReference>
<dbReference type="InterPro" id="IPR032466">
    <property type="entry name" value="Metal_Hydrolase"/>
</dbReference>
<evidence type="ECO:0000259" key="2">
    <source>
        <dbReference type="Pfam" id="PF04909"/>
    </source>
</evidence>
<dbReference type="Pfam" id="PF04909">
    <property type="entry name" value="Amidohydro_2"/>
    <property type="match status" value="1"/>
</dbReference>
<dbReference type="InterPro" id="IPR006680">
    <property type="entry name" value="Amidohydro-rel"/>
</dbReference>
<dbReference type="GO" id="GO:0016831">
    <property type="term" value="F:carboxy-lyase activity"/>
    <property type="evidence" value="ECO:0007669"/>
    <property type="project" value="InterPro"/>
</dbReference>
<keyword evidence="1" id="KW-0456">Lyase</keyword>
<comment type="caution">
    <text evidence="3">The sequence shown here is derived from an EMBL/GenBank/DDBJ whole genome shotgun (WGS) entry which is preliminary data.</text>
</comment>
<dbReference type="InterPro" id="IPR032465">
    <property type="entry name" value="ACMSD"/>
</dbReference>
<sequence>MYKLFSVDDHVIEPAHVWSDYVPAKYKDRAPHVVEEDGRQIWVWEGGRETTMGLNAVAGKPREEWGLEPARFEDMIPGCYDPEERRKDLLSNGIFGSLAFPTLPGFGGRKFATFEDKDLALACVRAWNDYMLEEWCAAAPDMFVPMTIVPVWDVDLAVAELERSVEKGSKALCWLENPAKVGQPGYHSGYWDKLFAATQAMDLPVCMHIGSSGASSLGTAEEEDNQIDVVQIASAFTTAAHCAINMMCSPIPRKFPDVKLVWSEGGIGWIGAALERADRQWDRHKYWTHLEGDHIMPSEVARRNMWFCMIEEPIGFKYRHDFEIDRILWESDYPHADTPFPRAQAGAKEVFEGVPQDEVDKVTHQNAEKLFDFKLNDELVAAYLTPNA</sequence>
<accession>A0A6L7GV91</accession>
<evidence type="ECO:0000256" key="1">
    <source>
        <dbReference type="ARBA" id="ARBA00023239"/>
    </source>
</evidence>
<proteinExistence type="predicted"/>
<dbReference type="GO" id="GO:0019748">
    <property type="term" value="P:secondary metabolic process"/>
    <property type="evidence" value="ECO:0007669"/>
    <property type="project" value="TreeGrafter"/>
</dbReference>
<feature type="domain" description="Amidohydrolase-related" evidence="2">
    <location>
        <begin position="100"/>
        <end position="373"/>
    </location>
</feature>
<dbReference type="SUPFAM" id="SSF51556">
    <property type="entry name" value="Metallo-dependent hydrolases"/>
    <property type="match status" value="1"/>
</dbReference>
<dbReference type="Gene3D" id="3.20.20.140">
    <property type="entry name" value="Metal-dependent hydrolases"/>
    <property type="match status" value="1"/>
</dbReference>
<dbReference type="PANTHER" id="PTHR21240">
    <property type="entry name" value="2-AMINO-3-CARBOXYLMUCONATE-6-SEMIALDEHYDE DECARBOXYLASE"/>
    <property type="match status" value="1"/>
</dbReference>
<dbReference type="EMBL" id="WMBR01000005">
    <property type="protein sequence ID" value="MXP23402.1"/>
    <property type="molecule type" value="Genomic_DNA"/>
</dbReference>
<name>A0A6L7GV91_9ACTN</name>
<evidence type="ECO:0000313" key="4">
    <source>
        <dbReference type="Proteomes" id="UP000475545"/>
    </source>
</evidence>
<dbReference type="AlphaFoldDB" id="A0A6L7GV91"/>
<organism evidence="3 4">
    <name type="scientific">Gordonia mangrovi</name>
    <dbReference type="NCBI Taxonomy" id="2665643"/>
    <lineage>
        <taxon>Bacteria</taxon>
        <taxon>Bacillati</taxon>
        <taxon>Actinomycetota</taxon>
        <taxon>Actinomycetes</taxon>
        <taxon>Mycobacteriales</taxon>
        <taxon>Gordoniaceae</taxon>
        <taxon>Gordonia</taxon>
    </lineage>
</organism>
<keyword evidence="3" id="KW-0378">Hydrolase</keyword>
<keyword evidence="4" id="KW-1185">Reference proteome</keyword>
<dbReference type="Proteomes" id="UP000475545">
    <property type="component" value="Unassembled WGS sequence"/>
</dbReference>
<dbReference type="PANTHER" id="PTHR21240:SF28">
    <property type="entry name" value="ISO-OROTATE DECARBOXYLASE (EUROFUNG)"/>
    <property type="match status" value="1"/>
</dbReference>
<reference evidence="3 4" key="1">
    <citation type="submission" date="2019-11" db="EMBL/GenBank/DDBJ databases">
        <title>Gordonia sp. nov., a novel actinobacterium isolated from mangrove soil in Hainan.</title>
        <authorList>
            <person name="Huang X."/>
            <person name="Xie Y."/>
            <person name="Chu X."/>
            <person name="Xiao K."/>
        </authorList>
    </citation>
    <scope>NUCLEOTIDE SEQUENCE [LARGE SCALE GENOMIC DNA]</scope>
    <source>
        <strain evidence="3 4">HNM0687</strain>
    </source>
</reference>
<evidence type="ECO:0000313" key="3">
    <source>
        <dbReference type="EMBL" id="MXP23402.1"/>
    </source>
</evidence>
<protein>
    <submittedName>
        <fullName evidence="3">Amidohydrolase family protein</fullName>
    </submittedName>
</protein>
<gene>
    <name evidence="3" type="ORF">GIY30_18855</name>
</gene>